<protein>
    <recommendedName>
        <fullName evidence="2">Type 1 fimbrial protein</fullName>
    </recommendedName>
</protein>
<sequence>MSRAVLQRDRRQALCARRAVHAVLLAGLLVSGSPALLVSQAVAAGTSETILTLKTRYTKATCLFTRNGADATGVQVVTMPSVDPKTVNGAGDGAWTGEVVPLNLGMRCPQSPEENVGIALTVTPEHRDTVAGGNIIASKKTTGNKVPGPDLQLVDTGGNTVVTTFSPELALPGKSCTGNVVSGSGTCLQMSGNPQDYRIPLGIRVFVPATGNSDYDRNDMLTPGTWTSVVMLNISYQ</sequence>
<evidence type="ECO:0000313" key="1">
    <source>
        <dbReference type="EMBL" id="HAF1615919.1"/>
    </source>
</evidence>
<evidence type="ECO:0008006" key="2">
    <source>
        <dbReference type="Google" id="ProtNLM"/>
    </source>
</evidence>
<proteinExistence type="predicted"/>
<dbReference type="GO" id="GO:0007155">
    <property type="term" value="P:cell adhesion"/>
    <property type="evidence" value="ECO:0007669"/>
    <property type="project" value="InterPro"/>
</dbReference>
<dbReference type="AlphaFoldDB" id="A0A742UGC9"/>
<name>A0A742UGC9_SALER</name>
<organism evidence="1">
    <name type="scientific">Salmonella enterica</name>
    <name type="common">Salmonella choleraesuis</name>
    <dbReference type="NCBI Taxonomy" id="28901"/>
    <lineage>
        <taxon>Bacteria</taxon>
        <taxon>Pseudomonadati</taxon>
        <taxon>Pseudomonadota</taxon>
        <taxon>Gammaproteobacteria</taxon>
        <taxon>Enterobacterales</taxon>
        <taxon>Enterobacteriaceae</taxon>
        <taxon>Salmonella</taxon>
    </lineage>
</organism>
<reference evidence="1" key="2">
    <citation type="submission" date="2020-02" db="EMBL/GenBank/DDBJ databases">
        <authorList>
            <consortium name="NCBI Pathogen Detection Project"/>
        </authorList>
    </citation>
    <scope>NUCLEOTIDE SEQUENCE</scope>
    <source>
        <strain evidence="1">MA.03-3818</strain>
    </source>
</reference>
<comment type="caution">
    <text evidence="1">The sequence shown here is derived from an EMBL/GenBank/DDBJ whole genome shotgun (WGS) entry which is preliminary data.</text>
</comment>
<accession>A0A742UGC9</accession>
<dbReference type="InterPro" id="IPR036937">
    <property type="entry name" value="Adhesion_dom_fimbrial_sf"/>
</dbReference>
<reference evidence="1" key="1">
    <citation type="journal article" date="2018" name="Genome Biol.">
        <title>SKESA: strategic k-mer extension for scrupulous assemblies.</title>
        <authorList>
            <person name="Souvorov A."/>
            <person name="Agarwala R."/>
            <person name="Lipman D.J."/>
        </authorList>
    </citation>
    <scope>NUCLEOTIDE SEQUENCE</scope>
    <source>
        <strain evidence="1">MA.03-3818</strain>
    </source>
</reference>
<dbReference type="GO" id="GO:0009289">
    <property type="term" value="C:pilus"/>
    <property type="evidence" value="ECO:0007669"/>
    <property type="project" value="InterPro"/>
</dbReference>
<dbReference type="EMBL" id="DAAUKO010000018">
    <property type="protein sequence ID" value="HAF1615919.1"/>
    <property type="molecule type" value="Genomic_DNA"/>
</dbReference>
<gene>
    <name evidence="1" type="ORF">G9B49_004961</name>
</gene>
<dbReference type="Gene3D" id="2.60.40.1090">
    <property type="entry name" value="Fimbrial-type adhesion domain"/>
    <property type="match status" value="1"/>
</dbReference>